<dbReference type="AlphaFoldDB" id="A0A1Y2BQD3"/>
<dbReference type="EMBL" id="MCGO01000053">
    <property type="protein sequence ID" value="ORY36847.1"/>
    <property type="molecule type" value="Genomic_DNA"/>
</dbReference>
<dbReference type="STRING" id="329046.A0A1Y2BQD3"/>
<dbReference type="PANTHER" id="PTHR46535">
    <property type="entry name" value="NEDD4-BINDING PROTEIN 2"/>
    <property type="match status" value="1"/>
</dbReference>
<dbReference type="GO" id="GO:0005634">
    <property type="term" value="C:nucleus"/>
    <property type="evidence" value="ECO:0007669"/>
    <property type="project" value="TreeGrafter"/>
</dbReference>
<protein>
    <recommendedName>
        <fullName evidence="1">Smr domain-containing protein</fullName>
    </recommendedName>
</protein>
<dbReference type="InterPro" id="IPR036063">
    <property type="entry name" value="Smr_dom_sf"/>
</dbReference>
<feature type="domain" description="Smr" evidence="1">
    <location>
        <begin position="253"/>
        <end position="332"/>
    </location>
</feature>
<dbReference type="OrthoDB" id="4080456at2759"/>
<dbReference type="Gene3D" id="3.30.1370.110">
    <property type="match status" value="1"/>
</dbReference>
<gene>
    <name evidence="2" type="ORF">BCR33DRAFT_721777</name>
</gene>
<dbReference type="GO" id="GO:0004519">
    <property type="term" value="F:endonuclease activity"/>
    <property type="evidence" value="ECO:0007669"/>
    <property type="project" value="TreeGrafter"/>
</dbReference>
<evidence type="ECO:0000259" key="1">
    <source>
        <dbReference type="PROSITE" id="PS50828"/>
    </source>
</evidence>
<dbReference type="PANTHER" id="PTHR46535:SF1">
    <property type="entry name" value="NEDD4-BINDING PROTEIN 2"/>
    <property type="match status" value="1"/>
</dbReference>
<dbReference type="InterPro" id="IPR002625">
    <property type="entry name" value="Smr_dom"/>
</dbReference>
<dbReference type="InterPro" id="IPR052772">
    <property type="entry name" value="Endo/PolyKinase_Domain-Protein"/>
</dbReference>
<reference evidence="2 3" key="1">
    <citation type="submission" date="2016-07" db="EMBL/GenBank/DDBJ databases">
        <title>Pervasive Adenine N6-methylation of Active Genes in Fungi.</title>
        <authorList>
            <consortium name="DOE Joint Genome Institute"/>
            <person name="Mondo S.J."/>
            <person name="Dannebaum R.O."/>
            <person name="Kuo R.C."/>
            <person name="Labutti K."/>
            <person name="Haridas S."/>
            <person name="Kuo A."/>
            <person name="Salamov A."/>
            <person name="Ahrendt S.R."/>
            <person name="Lipzen A."/>
            <person name="Sullivan W."/>
            <person name="Andreopoulos W.B."/>
            <person name="Clum A."/>
            <person name="Lindquist E."/>
            <person name="Daum C."/>
            <person name="Ramamoorthy G.K."/>
            <person name="Gryganskyi A."/>
            <person name="Culley D."/>
            <person name="Magnuson J.K."/>
            <person name="James T.Y."/>
            <person name="O'Malley M.A."/>
            <person name="Stajich J.E."/>
            <person name="Spatafora J.W."/>
            <person name="Visel A."/>
            <person name="Grigoriev I.V."/>
        </authorList>
    </citation>
    <scope>NUCLEOTIDE SEQUENCE [LARGE SCALE GENOMIC DNA]</scope>
    <source>
        <strain evidence="2 3">JEL800</strain>
    </source>
</reference>
<dbReference type="Proteomes" id="UP000193642">
    <property type="component" value="Unassembled WGS sequence"/>
</dbReference>
<dbReference type="PROSITE" id="PS50828">
    <property type="entry name" value="SMR"/>
    <property type="match status" value="1"/>
</dbReference>
<evidence type="ECO:0000313" key="3">
    <source>
        <dbReference type="Proteomes" id="UP000193642"/>
    </source>
</evidence>
<organism evidence="2 3">
    <name type="scientific">Rhizoclosmatium globosum</name>
    <dbReference type="NCBI Taxonomy" id="329046"/>
    <lineage>
        <taxon>Eukaryota</taxon>
        <taxon>Fungi</taxon>
        <taxon>Fungi incertae sedis</taxon>
        <taxon>Chytridiomycota</taxon>
        <taxon>Chytridiomycota incertae sedis</taxon>
        <taxon>Chytridiomycetes</taxon>
        <taxon>Chytridiales</taxon>
        <taxon>Chytriomycetaceae</taxon>
        <taxon>Rhizoclosmatium</taxon>
    </lineage>
</organism>
<evidence type="ECO:0000313" key="2">
    <source>
        <dbReference type="EMBL" id="ORY36847.1"/>
    </source>
</evidence>
<dbReference type="Pfam" id="PF01713">
    <property type="entry name" value="Smr"/>
    <property type="match status" value="1"/>
</dbReference>
<name>A0A1Y2BQD3_9FUNG</name>
<sequence length="333" mass="36614">MDFLERMFPDLDPGQLAEMLGFSAGDDTSHADGHGTLVDEHQQSAPGIDVLMGIFPDFGVAVLEKVLENSNGNVLEAADKLSVHGIEAANLVVDGERVPPQTTWRAPRTIDFLTRSHSPTNSPTPLKSKSKSYLTSTSYSKISSQYEQEIIQPEQHPTTYRISTTSNINHSITDSEKILADDMDLTTVDAEYCLFQQAAKEFKKGTLTGRGSAQYYSDIGHQHSIQVSLWNSRAVKCMLRQNAARHNNDPSILDLHGLTKAEAVATLTSKLDDYFSRRVTGSTPLQVITGVGSHSGRGKAVILPVVVAYLKREGWKFEQAETNEGLIEVKGRR</sequence>
<accession>A0A1Y2BQD3</accession>
<proteinExistence type="predicted"/>
<keyword evidence="3" id="KW-1185">Reference proteome</keyword>
<comment type="caution">
    <text evidence="2">The sequence shown here is derived from an EMBL/GenBank/DDBJ whole genome shotgun (WGS) entry which is preliminary data.</text>
</comment>
<dbReference type="CDD" id="cd14279">
    <property type="entry name" value="CUE"/>
    <property type="match status" value="1"/>
</dbReference>
<dbReference type="SMART" id="SM00463">
    <property type="entry name" value="SMR"/>
    <property type="match status" value="1"/>
</dbReference>
<dbReference type="SUPFAM" id="SSF160443">
    <property type="entry name" value="SMR domain-like"/>
    <property type="match status" value="1"/>
</dbReference>